<evidence type="ECO:0000259" key="14">
    <source>
        <dbReference type="PROSITE" id="PS50142"/>
    </source>
</evidence>
<dbReference type="Gene3D" id="3.30.160.380">
    <property type="entry name" value="Dicer dimerisation domain"/>
    <property type="match status" value="1"/>
</dbReference>
<proteinExistence type="inferred from homology"/>
<dbReference type="CDD" id="cd00593">
    <property type="entry name" value="RIBOc"/>
    <property type="match status" value="2"/>
</dbReference>
<feature type="compositionally biased region" description="Acidic residues" evidence="13">
    <location>
        <begin position="1225"/>
        <end position="1234"/>
    </location>
</feature>
<dbReference type="SMART" id="SM00949">
    <property type="entry name" value="PAZ"/>
    <property type="match status" value="1"/>
</dbReference>
<feature type="domain" description="RNase III" evidence="14">
    <location>
        <begin position="959"/>
        <end position="1107"/>
    </location>
</feature>
<dbReference type="GO" id="GO:0003723">
    <property type="term" value="F:RNA binding"/>
    <property type="evidence" value="ECO:0007669"/>
    <property type="project" value="UniProtKB-UniRule"/>
</dbReference>
<comment type="similarity">
    <text evidence="11">Belongs to the helicase family. Dicer subfamily.</text>
</comment>
<dbReference type="PANTHER" id="PTHR14950:SF37">
    <property type="entry name" value="ENDORIBONUCLEASE DICER"/>
    <property type="match status" value="1"/>
</dbReference>
<accession>A0A433QEE5</accession>
<protein>
    <submittedName>
        <fullName evidence="18">Uncharacterized protein</fullName>
    </submittedName>
</protein>
<keyword evidence="4" id="KW-0677">Repeat</keyword>
<dbReference type="Proteomes" id="UP000274822">
    <property type="component" value="Unassembled WGS sequence"/>
</dbReference>
<feature type="domain" description="Helicase C-terminal" evidence="16">
    <location>
        <begin position="149"/>
        <end position="322"/>
    </location>
</feature>
<evidence type="ECO:0000256" key="1">
    <source>
        <dbReference type="ARBA" id="ARBA00001936"/>
    </source>
</evidence>
<feature type="domain" description="PAZ" evidence="15">
    <location>
        <begin position="613"/>
        <end position="739"/>
    </location>
</feature>
<keyword evidence="6" id="KW-0378">Hydrolase</keyword>
<comment type="caution">
    <text evidence="18">The sequence shown here is derived from an EMBL/GenBank/DDBJ whole genome shotgun (WGS) entry which is preliminary data.</text>
</comment>
<dbReference type="Pfam" id="PF00636">
    <property type="entry name" value="Ribonuclease_3"/>
    <property type="match status" value="2"/>
</dbReference>
<reference evidence="18 19" key="1">
    <citation type="journal article" date="2018" name="New Phytol.">
        <title>Phylogenomics of Endogonaceae and evolution of mycorrhizas within Mucoromycota.</title>
        <authorList>
            <person name="Chang Y."/>
            <person name="Desiro A."/>
            <person name="Na H."/>
            <person name="Sandor L."/>
            <person name="Lipzen A."/>
            <person name="Clum A."/>
            <person name="Barry K."/>
            <person name="Grigoriev I.V."/>
            <person name="Martin F.M."/>
            <person name="Stajich J.E."/>
            <person name="Smith M.E."/>
            <person name="Bonito G."/>
            <person name="Spatafora J.W."/>
        </authorList>
    </citation>
    <scope>NUCLEOTIDE SEQUENCE [LARGE SCALE GENOMIC DNA]</scope>
    <source>
        <strain evidence="18 19">AD002</strain>
    </source>
</reference>
<dbReference type="PROSITE" id="PS51327">
    <property type="entry name" value="DICER_DSRBF"/>
    <property type="match status" value="1"/>
</dbReference>
<name>A0A433QEE5_9FUNG</name>
<dbReference type="GO" id="GO:0046872">
    <property type="term" value="F:metal ion binding"/>
    <property type="evidence" value="ECO:0007669"/>
    <property type="project" value="UniProtKB-KW"/>
</dbReference>
<dbReference type="PROSITE" id="PS50821">
    <property type="entry name" value="PAZ"/>
    <property type="match status" value="1"/>
</dbReference>
<dbReference type="InterPro" id="IPR038248">
    <property type="entry name" value="Dicer_dimer_sf"/>
</dbReference>
<dbReference type="SUPFAM" id="SSF52540">
    <property type="entry name" value="P-loop containing nucleoside triphosphate hydrolases"/>
    <property type="match status" value="1"/>
</dbReference>
<evidence type="ECO:0000256" key="3">
    <source>
        <dbReference type="ARBA" id="ARBA00022723"/>
    </source>
</evidence>
<dbReference type="Pfam" id="PF00271">
    <property type="entry name" value="Helicase_C"/>
    <property type="match status" value="1"/>
</dbReference>
<keyword evidence="19" id="KW-1185">Reference proteome</keyword>
<organism evidence="18 19">
    <name type="scientific">Jimgerdemannia flammicorona</name>
    <dbReference type="NCBI Taxonomy" id="994334"/>
    <lineage>
        <taxon>Eukaryota</taxon>
        <taxon>Fungi</taxon>
        <taxon>Fungi incertae sedis</taxon>
        <taxon>Mucoromycota</taxon>
        <taxon>Mucoromycotina</taxon>
        <taxon>Endogonomycetes</taxon>
        <taxon>Endogonales</taxon>
        <taxon>Endogonaceae</taxon>
        <taxon>Jimgerdemannia</taxon>
    </lineage>
</organism>
<sequence>PNQSYLLSHLEKALNAQIFTVSNLNELKYFVNRPEEVVVDYDKPPEYPRTNLHNALWAECANFSRFQRHFSTTQQALETLGPWCADRLFSEAVLESDERPDFRQGDDLDLETLQNEEITLRRAVEIVKATPKTKPRIDDTNMFSPKVRMLVKILTYYDARPKDFCGIVFVERRHTAVVLGKLITELPELKNIKCGVLIGHGSSDEGDARMRFKEQNRVIEKFRMQEFNLLIATNVAEEGLDIQPCNVVIRFVECLGYGMQISWERFDFFRTLIAYIQSRGRARRPGSKYVIMAEQGNGDQHAILNNVRNREDEMRRWCNELPEDRKAALLDGGEDEPGSDDDDDDFDPDQSYIIPTTRAIVTLNSSVALIHYFCNALPADSFCNLRAQFDITSEGDGYVSRITLPSNSPVREVVSEVLRSKSLAKSSAALKACMLLHQKKALNDHLLPVFESEKDLMEEHRDEKGLLEGSKKRKSHYPKKVPDFWALPEGNSVVTLQTLYMTMLYVNLPDNMYDGQKYRTLCLLTRDVFPTIPAFNIFFRGVSKVVDVVPVHVPISLDHDKLEKLYTFTMKLCSSIVNKEFLCPLEEMPFLVVPLLSKAKVTPDGDGNEKLIDWDEIMKAVENRTLPVDPDDVDSLMDTVIIDHADNQRRYFVQAIRRDMTPLSPIPEGMRIRETGYESFADYYHKRFELLLERHDQPLIEVRKVSKVMNFLQTIPGVMPKQKGRVATYVVPEYCHRFSICASVFRSAMMLPSLLMRMDAFLGIREFRLSHGLHIDDHLLLEAFTTPSANMEMNYERLETLGDSFLKFVVTIRLYILFPDKHEGQLHSERIRIICNRALYKSAKELRLFKRILSMPFNRRLWRPPRFTAKIDNQPEMQDTLRDITEHGLSDKTLADVVEASFGAAYLTGGVEAALRCCIAMQVPFDNITTWSHFNEAYVTDRHKRPVRADPKTLRSINVAKVEEITGHTFQNRLLIAEALTHASLPNSTCPCYQRLEFLGDAVLDFLVIRYLFDKYPNAAPGIMTELKDASVNNHILGAICLRVGLHRHVAHFSSKLVGAITQFVTAVSEMDKNGECVGEYWSDLDVPKVLSDVVESMLGAVFVDSGFRTEAVEHMFAKWVEPVLDKHVTPETLKVHPLKLLTTRIQQDRCSGLYLRNMTSQQTHDKSQQCIVFIHNKPVSHGYSNNIRVARKNAAALANVVLDEDPTYLDGLCDCALAKKKDEDDSEDEEEDRFDGLGRWADV</sequence>
<dbReference type="InterPro" id="IPR005034">
    <property type="entry name" value="Dicer_dimerisation"/>
</dbReference>
<keyword evidence="9" id="KW-0460">Magnesium</keyword>
<dbReference type="FunFam" id="1.10.1520.10:FF:000004">
    <property type="entry name" value="Endoribonuclease dicer-like 1"/>
    <property type="match status" value="1"/>
</dbReference>
<evidence type="ECO:0000313" key="18">
    <source>
        <dbReference type="EMBL" id="RUS28158.1"/>
    </source>
</evidence>
<keyword evidence="3" id="KW-0479">Metal-binding</keyword>
<evidence type="ECO:0000259" key="15">
    <source>
        <dbReference type="PROSITE" id="PS50821"/>
    </source>
</evidence>
<dbReference type="InterPro" id="IPR003100">
    <property type="entry name" value="PAZ_dom"/>
</dbReference>
<evidence type="ECO:0000256" key="8">
    <source>
        <dbReference type="ARBA" id="ARBA00022840"/>
    </source>
</evidence>
<dbReference type="SUPFAM" id="SSF69065">
    <property type="entry name" value="RNase III domain-like"/>
    <property type="match status" value="2"/>
</dbReference>
<dbReference type="Gene3D" id="3.40.50.300">
    <property type="entry name" value="P-loop containing nucleotide triphosphate hydrolases"/>
    <property type="match status" value="1"/>
</dbReference>
<dbReference type="SUPFAM" id="SSF54768">
    <property type="entry name" value="dsRNA-binding domain-like"/>
    <property type="match status" value="1"/>
</dbReference>
<evidence type="ECO:0000256" key="2">
    <source>
        <dbReference type="ARBA" id="ARBA00001946"/>
    </source>
</evidence>
<dbReference type="InterPro" id="IPR036389">
    <property type="entry name" value="RNase_III_sf"/>
</dbReference>
<dbReference type="PANTHER" id="PTHR14950">
    <property type="entry name" value="DICER-RELATED"/>
    <property type="match status" value="1"/>
</dbReference>
<dbReference type="GO" id="GO:0004525">
    <property type="term" value="F:ribonuclease III activity"/>
    <property type="evidence" value="ECO:0007669"/>
    <property type="project" value="InterPro"/>
</dbReference>
<evidence type="ECO:0000256" key="7">
    <source>
        <dbReference type="ARBA" id="ARBA00022806"/>
    </source>
</evidence>
<keyword evidence="7" id="KW-0347">Helicase</keyword>
<dbReference type="Pfam" id="PF03368">
    <property type="entry name" value="Dicer_dimer"/>
    <property type="match status" value="1"/>
</dbReference>
<evidence type="ECO:0000256" key="5">
    <source>
        <dbReference type="ARBA" id="ARBA00022741"/>
    </source>
</evidence>
<dbReference type="SMART" id="SM00490">
    <property type="entry name" value="HELICc"/>
    <property type="match status" value="1"/>
</dbReference>
<feature type="non-terminal residue" evidence="18">
    <location>
        <position position="1"/>
    </location>
</feature>
<feature type="region of interest" description="Disordered" evidence="13">
    <location>
        <begin position="329"/>
        <end position="348"/>
    </location>
</feature>
<keyword evidence="10 12" id="KW-0694">RNA-binding</keyword>
<feature type="domain" description="Dicer dsRNA-binding fold" evidence="17">
    <location>
        <begin position="366"/>
        <end position="456"/>
    </location>
</feature>
<dbReference type="CDD" id="cd18802">
    <property type="entry name" value="SF2_C_dicer"/>
    <property type="match status" value="1"/>
</dbReference>
<dbReference type="FunFam" id="3.30.160.380:FF:000001">
    <property type="entry name" value="Endoribonuclease dicer-like 1"/>
    <property type="match status" value="1"/>
</dbReference>
<feature type="compositionally biased region" description="Acidic residues" evidence="13">
    <location>
        <begin position="332"/>
        <end position="348"/>
    </location>
</feature>
<feature type="domain" description="RNase III" evidence="14">
    <location>
        <begin position="762"/>
        <end position="910"/>
    </location>
</feature>
<keyword evidence="5" id="KW-0547">Nucleotide-binding</keyword>
<dbReference type="PROSITE" id="PS50142">
    <property type="entry name" value="RNASE_3_2"/>
    <property type="match status" value="2"/>
</dbReference>
<dbReference type="GO" id="GO:0006396">
    <property type="term" value="P:RNA processing"/>
    <property type="evidence" value="ECO:0007669"/>
    <property type="project" value="InterPro"/>
</dbReference>
<dbReference type="InterPro" id="IPR000999">
    <property type="entry name" value="RNase_III_dom"/>
</dbReference>
<dbReference type="EMBL" id="RBNJ01007069">
    <property type="protein sequence ID" value="RUS28158.1"/>
    <property type="molecule type" value="Genomic_DNA"/>
</dbReference>
<dbReference type="InterPro" id="IPR027417">
    <property type="entry name" value="P-loop_NTPase"/>
</dbReference>
<dbReference type="InterPro" id="IPR001650">
    <property type="entry name" value="Helicase_C-like"/>
</dbReference>
<dbReference type="Gene3D" id="1.10.1520.10">
    <property type="entry name" value="Ribonuclease III domain"/>
    <property type="match status" value="2"/>
</dbReference>
<comment type="cofactor">
    <cofactor evidence="2">
        <name>Mg(2+)</name>
        <dbReference type="ChEBI" id="CHEBI:18420"/>
    </cofactor>
</comment>
<evidence type="ECO:0000259" key="16">
    <source>
        <dbReference type="PROSITE" id="PS51194"/>
    </source>
</evidence>
<evidence type="ECO:0000256" key="9">
    <source>
        <dbReference type="ARBA" id="ARBA00022842"/>
    </source>
</evidence>
<evidence type="ECO:0000259" key="17">
    <source>
        <dbReference type="PROSITE" id="PS51327"/>
    </source>
</evidence>
<feature type="region of interest" description="Disordered" evidence="13">
    <location>
        <begin position="1221"/>
        <end position="1244"/>
    </location>
</feature>
<dbReference type="Pfam" id="PF02170">
    <property type="entry name" value="PAZ"/>
    <property type="match status" value="1"/>
</dbReference>
<comment type="cofactor">
    <cofactor evidence="1">
        <name>Mn(2+)</name>
        <dbReference type="ChEBI" id="CHEBI:29035"/>
    </cofactor>
</comment>
<dbReference type="PROSITE" id="PS00517">
    <property type="entry name" value="RNASE_3_1"/>
    <property type="match status" value="1"/>
</dbReference>
<evidence type="ECO:0000256" key="13">
    <source>
        <dbReference type="SAM" id="MobiDB-lite"/>
    </source>
</evidence>
<evidence type="ECO:0000256" key="6">
    <source>
        <dbReference type="ARBA" id="ARBA00022801"/>
    </source>
</evidence>
<evidence type="ECO:0000256" key="11">
    <source>
        <dbReference type="ARBA" id="ARBA00035116"/>
    </source>
</evidence>
<evidence type="ECO:0000313" key="19">
    <source>
        <dbReference type="Proteomes" id="UP000274822"/>
    </source>
</evidence>
<dbReference type="AlphaFoldDB" id="A0A433QEE5"/>
<dbReference type="PROSITE" id="PS51194">
    <property type="entry name" value="HELICASE_CTER"/>
    <property type="match status" value="1"/>
</dbReference>
<evidence type="ECO:0000256" key="12">
    <source>
        <dbReference type="PROSITE-ProRule" id="PRU00657"/>
    </source>
</evidence>
<dbReference type="GO" id="GO:0005524">
    <property type="term" value="F:ATP binding"/>
    <property type="evidence" value="ECO:0007669"/>
    <property type="project" value="UniProtKB-KW"/>
</dbReference>
<evidence type="ECO:0000256" key="10">
    <source>
        <dbReference type="ARBA" id="ARBA00022884"/>
    </source>
</evidence>
<gene>
    <name evidence="18" type="ORF">BC938DRAFT_482234</name>
</gene>
<keyword evidence="8" id="KW-0067">ATP-binding</keyword>
<dbReference type="SMART" id="SM00535">
    <property type="entry name" value="RIBOc"/>
    <property type="match status" value="2"/>
</dbReference>
<dbReference type="GO" id="GO:0004386">
    <property type="term" value="F:helicase activity"/>
    <property type="evidence" value="ECO:0007669"/>
    <property type="project" value="UniProtKB-KW"/>
</dbReference>
<evidence type="ECO:0000256" key="4">
    <source>
        <dbReference type="ARBA" id="ARBA00022737"/>
    </source>
</evidence>
<dbReference type="Gene3D" id="2.170.260.10">
    <property type="entry name" value="paz domain"/>
    <property type="match status" value="1"/>
</dbReference>